<protein>
    <recommendedName>
        <fullName evidence="3">F-box domain-containing protein</fullName>
    </recommendedName>
</protein>
<evidence type="ECO:0008006" key="3">
    <source>
        <dbReference type="Google" id="ProtNLM"/>
    </source>
</evidence>
<sequence length="63" mass="7256">MDECSLSEQSASLSDIPHQITRQLTLTLELSDLSRLSLAGARHARKVWYHMHVALFRNYMTLL</sequence>
<dbReference type="EMBL" id="DF973162">
    <property type="protein sequence ID" value="GAU16680.1"/>
    <property type="molecule type" value="Genomic_DNA"/>
</dbReference>
<evidence type="ECO:0000313" key="1">
    <source>
        <dbReference type="EMBL" id="GAU16680.1"/>
    </source>
</evidence>
<dbReference type="Proteomes" id="UP000242715">
    <property type="component" value="Unassembled WGS sequence"/>
</dbReference>
<reference evidence="2" key="1">
    <citation type="journal article" date="2017" name="Front. Plant Sci.">
        <title>Climate Clever Clovers: New Paradigm to Reduce the Environmental Footprint of Ruminants by Breeding Low Methanogenic Forages Utilizing Haplotype Variation.</title>
        <authorList>
            <person name="Kaur P."/>
            <person name="Appels R."/>
            <person name="Bayer P.E."/>
            <person name="Keeble-Gagnere G."/>
            <person name="Wang J."/>
            <person name="Hirakawa H."/>
            <person name="Shirasawa K."/>
            <person name="Vercoe P."/>
            <person name="Stefanova K."/>
            <person name="Durmic Z."/>
            <person name="Nichols P."/>
            <person name="Revell C."/>
            <person name="Isobe S.N."/>
            <person name="Edwards D."/>
            <person name="Erskine W."/>
        </authorList>
    </citation>
    <scope>NUCLEOTIDE SEQUENCE [LARGE SCALE GENOMIC DNA]</scope>
    <source>
        <strain evidence="2">cv. Daliak</strain>
    </source>
</reference>
<evidence type="ECO:0000313" key="2">
    <source>
        <dbReference type="Proteomes" id="UP000242715"/>
    </source>
</evidence>
<accession>A0A2Z6LM76</accession>
<proteinExistence type="predicted"/>
<keyword evidence="2" id="KW-1185">Reference proteome</keyword>
<name>A0A2Z6LM76_TRISU</name>
<dbReference type="AlphaFoldDB" id="A0A2Z6LM76"/>
<gene>
    <name evidence="1" type="ORF">TSUD_326300</name>
</gene>
<organism evidence="1 2">
    <name type="scientific">Trifolium subterraneum</name>
    <name type="common">Subterranean clover</name>
    <dbReference type="NCBI Taxonomy" id="3900"/>
    <lineage>
        <taxon>Eukaryota</taxon>
        <taxon>Viridiplantae</taxon>
        <taxon>Streptophyta</taxon>
        <taxon>Embryophyta</taxon>
        <taxon>Tracheophyta</taxon>
        <taxon>Spermatophyta</taxon>
        <taxon>Magnoliopsida</taxon>
        <taxon>eudicotyledons</taxon>
        <taxon>Gunneridae</taxon>
        <taxon>Pentapetalae</taxon>
        <taxon>rosids</taxon>
        <taxon>fabids</taxon>
        <taxon>Fabales</taxon>
        <taxon>Fabaceae</taxon>
        <taxon>Papilionoideae</taxon>
        <taxon>50 kb inversion clade</taxon>
        <taxon>NPAAA clade</taxon>
        <taxon>Hologalegina</taxon>
        <taxon>IRL clade</taxon>
        <taxon>Trifolieae</taxon>
        <taxon>Trifolium</taxon>
    </lineage>
</organism>